<keyword evidence="3" id="KW-1015">Disulfide bond</keyword>
<dbReference type="EMBL" id="CP045895">
    <property type="protein sequence ID" value="QQP49463.1"/>
    <property type="molecule type" value="Genomic_DNA"/>
</dbReference>
<proteinExistence type="predicted"/>
<dbReference type="InterPro" id="IPR051275">
    <property type="entry name" value="Cell_adhesion_signaling"/>
</dbReference>
<keyword evidence="5" id="KW-0393">Immunoglobulin domain</keyword>
<accession>A0A7T8K7U4</accession>
<dbReference type="Gene3D" id="2.60.40.10">
    <property type="entry name" value="Immunoglobulins"/>
    <property type="match status" value="2"/>
</dbReference>
<protein>
    <submittedName>
        <fullName evidence="8">Hemicentin1like</fullName>
    </submittedName>
</protein>
<dbReference type="AlphaFoldDB" id="A0A7T8K7U4"/>
<feature type="non-terminal residue" evidence="8">
    <location>
        <position position="460"/>
    </location>
</feature>
<gene>
    <name evidence="8" type="ORF">FKW44_010144</name>
</gene>
<keyword evidence="9" id="KW-1185">Reference proteome</keyword>
<feature type="non-terminal residue" evidence="8">
    <location>
        <position position="1"/>
    </location>
</feature>
<feature type="signal peptide" evidence="6">
    <location>
        <begin position="1"/>
        <end position="23"/>
    </location>
</feature>
<feature type="chain" id="PRO_5030566566" evidence="6">
    <location>
        <begin position="24"/>
        <end position="460"/>
    </location>
</feature>
<evidence type="ECO:0000256" key="1">
    <source>
        <dbReference type="ARBA" id="ARBA00004479"/>
    </source>
</evidence>
<dbReference type="InterPro" id="IPR007110">
    <property type="entry name" value="Ig-like_dom"/>
</dbReference>
<evidence type="ECO:0000256" key="2">
    <source>
        <dbReference type="ARBA" id="ARBA00023136"/>
    </source>
</evidence>
<dbReference type="OrthoDB" id="5969272at2759"/>
<evidence type="ECO:0000256" key="4">
    <source>
        <dbReference type="ARBA" id="ARBA00023180"/>
    </source>
</evidence>
<evidence type="ECO:0000259" key="7">
    <source>
        <dbReference type="PROSITE" id="PS50835"/>
    </source>
</evidence>
<dbReference type="InterPro" id="IPR013783">
    <property type="entry name" value="Ig-like_fold"/>
</dbReference>
<keyword evidence="6" id="KW-0732">Signal</keyword>
<sequence length="460" mass="50902">SSPDKIPWHSGLLLILLASTGSASGSLSRLGEEEHPFPNGAIVPYEASLSLVCPPEPTWLIDGSPPEKSLDSSLSLSSPPLETRLRIECLSKLSEDRTSYSFVYIQSNISYTQPKRRLQTDFEAEIRMESGEDVSLSCAKSSPEEEGTLHWLRNGIEELSASSNIFRLSNVTQSSAMGCLLRDAKDGSPLAYQETQIRVPPKIQYPSGGSHYQLPGSSFHEICEANTQQIQWLKAPGGPMEEEERLSPSGQLNLASLSQDTHLICRAQNEDGKDDVEIHVLIVKPSEALELHKRLYAYEVSDIKCEASIDPRVFSEVTYAWFVNGTLDTDQTENVYKVPEVDSGNYTCVISTPVDKVFVETLVLPAVALNIDSEFPHTLQVLRKEPYPWVNCSASGEPQPSIQWLWVKSEDASEELPLHSDKGLLKLNASLALDSSVFKCRAENPQGLVERNLTLKVFDP</sequence>
<dbReference type="InterPro" id="IPR036179">
    <property type="entry name" value="Ig-like_dom_sf"/>
</dbReference>
<feature type="domain" description="Ig-like" evidence="7">
    <location>
        <begin position="114"/>
        <end position="198"/>
    </location>
</feature>
<dbReference type="Proteomes" id="UP000595437">
    <property type="component" value="Chromosome 6"/>
</dbReference>
<name>A0A7T8K7U4_CALRO</name>
<feature type="domain" description="Ig-like" evidence="7">
    <location>
        <begin position="365"/>
        <end position="454"/>
    </location>
</feature>
<evidence type="ECO:0000256" key="3">
    <source>
        <dbReference type="ARBA" id="ARBA00023157"/>
    </source>
</evidence>
<dbReference type="PROSITE" id="PS50835">
    <property type="entry name" value="IG_LIKE"/>
    <property type="match status" value="3"/>
</dbReference>
<organism evidence="8 9">
    <name type="scientific">Caligus rogercresseyi</name>
    <name type="common">Sea louse</name>
    <dbReference type="NCBI Taxonomy" id="217165"/>
    <lineage>
        <taxon>Eukaryota</taxon>
        <taxon>Metazoa</taxon>
        <taxon>Ecdysozoa</taxon>
        <taxon>Arthropoda</taxon>
        <taxon>Crustacea</taxon>
        <taxon>Multicrustacea</taxon>
        <taxon>Hexanauplia</taxon>
        <taxon>Copepoda</taxon>
        <taxon>Siphonostomatoida</taxon>
        <taxon>Caligidae</taxon>
        <taxon>Caligus</taxon>
    </lineage>
</organism>
<dbReference type="SUPFAM" id="SSF48726">
    <property type="entry name" value="Immunoglobulin"/>
    <property type="match status" value="2"/>
</dbReference>
<keyword evidence="2" id="KW-0472">Membrane</keyword>
<dbReference type="GO" id="GO:0050839">
    <property type="term" value="F:cell adhesion molecule binding"/>
    <property type="evidence" value="ECO:0007669"/>
    <property type="project" value="TreeGrafter"/>
</dbReference>
<dbReference type="GO" id="GO:0098609">
    <property type="term" value="P:cell-cell adhesion"/>
    <property type="evidence" value="ECO:0007669"/>
    <property type="project" value="TreeGrafter"/>
</dbReference>
<dbReference type="PANTHER" id="PTHR11640:SF158">
    <property type="entry name" value="V-SET AND IMMUNOGLOBULIN DOMAIN-CONTAINING PROTEIN 10-LIKE 2"/>
    <property type="match status" value="1"/>
</dbReference>
<dbReference type="GO" id="GO:0005911">
    <property type="term" value="C:cell-cell junction"/>
    <property type="evidence" value="ECO:0007669"/>
    <property type="project" value="TreeGrafter"/>
</dbReference>
<feature type="domain" description="Ig-like" evidence="7">
    <location>
        <begin position="285"/>
        <end position="360"/>
    </location>
</feature>
<evidence type="ECO:0000256" key="5">
    <source>
        <dbReference type="ARBA" id="ARBA00023319"/>
    </source>
</evidence>
<dbReference type="GO" id="GO:0005886">
    <property type="term" value="C:plasma membrane"/>
    <property type="evidence" value="ECO:0007669"/>
    <property type="project" value="TreeGrafter"/>
</dbReference>
<evidence type="ECO:0000313" key="8">
    <source>
        <dbReference type="EMBL" id="QQP49463.1"/>
    </source>
</evidence>
<reference evidence="9" key="1">
    <citation type="submission" date="2021-01" db="EMBL/GenBank/DDBJ databases">
        <title>Caligus Genome Assembly.</title>
        <authorList>
            <person name="Gallardo-Escarate C."/>
        </authorList>
    </citation>
    <scope>NUCLEOTIDE SEQUENCE [LARGE SCALE GENOMIC DNA]</scope>
</reference>
<comment type="subcellular location">
    <subcellularLocation>
        <location evidence="1">Membrane</location>
        <topology evidence="1">Single-pass type I membrane protein</topology>
    </subcellularLocation>
</comment>
<evidence type="ECO:0000256" key="6">
    <source>
        <dbReference type="SAM" id="SignalP"/>
    </source>
</evidence>
<evidence type="ECO:0000313" key="9">
    <source>
        <dbReference type="Proteomes" id="UP000595437"/>
    </source>
</evidence>
<keyword evidence="4" id="KW-0325">Glycoprotein</keyword>
<dbReference type="PANTHER" id="PTHR11640">
    <property type="entry name" value="NEPHRIN"/>
    <property type="match status" value="1"/>
</dbReference>